<dbReference type="EMBL" id="LHOY01000047">
    <property type="protein sequence ID" value="KPG69163.1"/>
    <property type="molecule type" value="Genomic_DNA"/>
</dbReference>
<accession>A0ABR5M0I2</accession>
<proteinExistence type="predicted"/>
<reference evidence="1 2" key="1">
    <citation type="submission" date="2015-07" db="EMBL/GenBank/DDBJ databases">
        <title>Whole genome sequencing of endophytes isolated from poison ivy (Toxicodendron radicans).</title>
        <authorList>
            <person name="Tran P.N."/>
            <person name="Lee Y.P."/>
            <person name="Gan H.M."/>
            <person name="Savka M.A."/>
        </authorList>
    </citation>
    <scope>NUCLEOTIDE SEQUENCE [LARGE SCALE GENOMIC DNA]</scope>
    <source>
        <strain evidence="1 2">RIT-PI-g</strain>
    </source>
</reference>
<protein>
    <submittedName>
        <fullName evidence="1">Uncharacterized protein</fullName>
    </submittedName>
</protein>
<evidence type="ECO:0000313" key="2">
    <source>
        <dbReference type="Proteomes" id="UP000037820"/>
    </source>
</evidence>
<sequence length="79" mass="8813">MTSNDDFRFEAHKRLLELDAAISDLMMLVVAGKIGGVEWSYANARYDAAHSAWTHFLKPKVDDQASPPLGCLSPRHVDQ</sequence>
<dbReference type="RefSeq" id="WP_059398279.1">
    <property type="nucleotide sequence ID" value="NZ_LHOY01000047.1"/>
</dbReference>
<dbReference type="Proteomes" id="UP000037820">
    <property type="component" value="Unassembled WGS sequence"/>
</dbReference>
<keyword evidence="2" id="KW-1185">Reference proteome</keyword>
<organism evidence="1 2">
    <name type="scientific">Pseudomonas libanensis</name>
    <dbReference type="NCBI Taxonomy" id="75588"/>
    <lineage>
        <taxon>Bacteria</taxon>
        <taxon>Pseudomonadati</taxon>
        <taxon>Pseudomonadota</taxon>
        <taxon>Gammaproteobacteria</taxon>
        <taxon>Pseudomonadales</taxon>
        <taxon>Pseudomonadaceae</taxon>
        <taxon>Pseudomonas</taxon>
    </lineage>
</organism>
<evidence type="ECO:0000313" key="1">
    <source>
        <dbReference type="EMBL" id="KPG69163.1"/>
    </source>
</evidence>
<comment type="caution">
    <text evidence="1">The sequence shown here is derived from an EMBL/GenBank/DDBJ whole genome shotgun (WGS) entry which is preliminary data.</text>
</comment>
<name>A0ABR5M0I2_9PSED</name>
<gene>
    <name evidence="1" type="ORF">AEQ48_25345</name>
</gene>